<dbReference type="Gene3D" id="2.170.150.40">
    <property type="entry name" value="Domain of unknown function (DUF427)"/>
    <property type="match status" value="1"/>
</dbReference>
<sequence>MTSANPSPGFAKNPAKQITIEPYKGTVKVYAGDQQIASSSNVLLLTEPPYPAAYYIPFADIDFSRLEKTDHSTHCPYKGDASYWSIPAAGDAGKNALWGYKQPFDETAEIKDHGAFYPDRVRIVAEAG</sequence>
<organism evidence="2 3">
    <name type="scientific">Mesorhizobium zhangyense</name>
    <dbReference type="NCBI Taxonomy" id="1776730"/>
    <lineage>
        <taxon>Bacteria</taxon>
        <taxon>Pseudomonadati</taxon>
        <taxon>Pseudomonadota</taxon>
        <taxon>Alphaproteobacteria</taxon>
        <taxon>Hyphomicrobiales</taxon>
        <taxon>Phyllobacteriaceae</taxon>
        <taxon>Mesorhizobium</taxon>
    </lineage>
</organism>
<dbReference type="RefSeq" id="WP_165115195.1">
    <property type="nucleotide sequence ID" value="NZ_JAAKZG010000002.1"/>
</dbReference>
<dbReference type="InterPro" id="IPR038694">
    <property type="entry name" value="DUF427_sf"/>
</dbReference>
<name>A0A7C9V5M6_9HYPH</name>
<dbReference type="Pfam" id="PF04248">
    <property type="entry name" value="NTP_transf_9"/>
    <property type="match status" value="1"/>
</dbReference>
<evidence type="ECO:0000259" key="1">
    <source>
        <dbReference type="Pfam" id="PF04248"/>
    </source>
</evidence>
<feature type="domain" description="DUF427" evidence="1">
    <location>
        <begin position="27"/>
        <end position="119"/>
    </location>
</feature>
<gene>
    <name evidence="2" type="ORF">G6N74_05555</name>
</gene>
<evidence type="ECO:0000313" key="3">
    <source>
        <dbReference type="Proteomes" id="UP000481252"/>
    </source>
</evidence>
<reference evidence="2 3" key="1">
    <citation type="submission" date="2020-02" db="EMBL/GenBank/DDBJ databases">
        <title>Genome sequence of the type strain CGMCC 1.15528 of Mesorhizobium zhangyense.</title>
        <authorList>
            <person name="Gao J."/>
            <person name="Sun J."/>
        </authorList>
    </citation>
    <scope>NUCLEOTIDE SEQUENCE [LARGE SCALE GENOMIC DNA]</scope>
    <source>
        <strain evidence="2 3">CGMCC 1.15528</strain>
    </source>
</reference>
<accession>A0A7C9V5M6</accession>
<dbReference type="EMBL" id="JAAKZG010000002">
    <property type="protein sequence ID" value="NGN40523.1"/>
    <property type="molecule type" value="Genomic_DNA"/>
</dbReference>
<dbReference type="AlphaFoldDB" id="A0A7C9V5M6"/>
<dbReference type="InterPro" id="IPR007361">
    <property type="entry name" value="DUF427"/>
</dbReference>
<keyword evidence="3" id="KW-1185">Reference proteome</keyword>
<protein>
    <submittedName>
        <fullName evidence="2">DUF427 domain-containing protein</fullName>
    </submittedName>
</protein>
<evidence type="ECO:0000313" key="2">
    <source>
        <dbReference type="EMBL" id="NGN40523.1"/>
    </source>
</evidence>
<dbReference type="PANTHER" id="PTHR34310:SF9">
    <property type="entry name" value="BLR5716 PROTEIN"/>
    <property type="match status" value="1"/>
</dbReference>
<proteinExistence type="predicted"/>
<dbReference type="PANTHER" id="PTHR34310">
    <property type="entry name" value="DUF427 DOMAIN PROTEIN (AFU_ORTHOLOGUE AFUA_3G02220)"/>
    <property type="match status" value="1"/>
</dbReference>
<dbReference type="Proteomes" id="UP000481252">
    <property type="component" value="Unassembled WGS sequence"/>
</dbReference>
<comment type="caution">
    <text evidence="2">The sequence shown here is derived from an EMBL/GenBank/DDBJ whole genome shotgun (WGS) entry which is preliminary data.</text>
</comment>